<reference evidence="3 4" key="1">
    <citation type="submission" date="2016-11" db="EMBL/GenBank/DDBJ databases">
        <title>Sphingorhabdus sp. LPB0140, isolated from marine environment.</title>
        <authorList>
            <person name="Kim E."/>
            <person name="Yi H."/>
        </authorList>
    </citation>
    <scope>NUCLEOTIDE SEQUENCE [LARGE SCALE GENOMIC DNA]</scope>
    <source>
        <strain evidence="3 4">LPB0140</strain>
    </source>
</reference>
<feature type="domain" description="Fatty acid desaturase" evidence="2">
    <location>
        <begin position="53"/>
        <end position="287"/>
    </location>
</feature>
<accession>A0A1L3JAK8</accession>
<keyword evidence="1" id="KW-1133">Transmembrane helix</keyword>
<sequence>MPAVKAANPKQIFAPNDWAGITSVSNIYGIWLIAHAWLVIFGAAILAAYWGNILGYILAIIIIGGRQLGLAILMHDAAHGHLHPKRKWNNFMGEWLSGAAVGTDLQAYRAYHLTHHRFTQQAEDPDLPLSAPFPVTRNSLLRKFARDISGIVFIRQRTAQFIMALRSLNPEKREQNIFIGRAFIRFLMVQAILLTLSLIIYGWTPFLLWFIALATSFQMFLRIRNIAEHACTSTGGDDPFTHARTTYANLLERATIAPYWVNYHSEHHLFMGVPCYHLSHAHKLLGDGGYHPRMTISPNYIAVLRQVIAPKSI</sequence>
<keyword evidence="1" id="KW-0472">Membrane</keyword>
<feature type="transmembrane region" description="Helical" evidence="1">
    <location>
        <begin position="56"/>
        <end position="78"/>
    </location>
</feature>
<keyword evidence="4" id="KW-1185">Reference proteome</keyword>
<dbReference type="CDD" id="cd03510">
    <property type="entry name" value="Rhizobitoxine-FADS-like"/>
    <property type="match status" value="1"/>
</dbReference>
<dbReference type="KEGG" id="sphl:LPB140_04335"/>
<protein>
    <submittedName>
        <fullName evidence="3">Fatty acid desaturase</fullName>
    </submittedName>
</protein>
<dbReference type="Proteomes" id="UP000242561">
    <property type="component" value="Chromosome"/>
</dbReference>
<evidence type="ECO:0000313" key="4">
    <source>
        <dbReference type="Proteomes" id="UP000242561"/>
    </source>
</evidence>
<evidence type="ECO:0000256" key="1">
    <source>
        <dbReference type="SAM" id="Phobius"/>
    </source>
</evidence>
<dbReference type="AlphaFoldDB" id="A0A1L3JAK8"/>
<dbReference type="RefSeq" id="WP_072558813.1">
    <property type="nucleotide sequence ID" value="NZ_CP018154.1"/>
</dbReference>
<dbReference type="GO" id="GO:0046513">
    <property type="term" value="P:ceramide biosynthetic process"/>
    <property type="evidence" value="ECO:0007669"/>
    <property type="project" value="TreeGrafter"/>
</dbReference>
<dbReference type="PANTHER" id="PTHR12879">
    <property type="entry name" value="SPHINGOLIPID DELTA 4 DESATURASE/C-4 HYDROXYLASE PROTEIN DES2"/>
    <property type="match status" value="1"/>
</dbReference>
<evidence type="ECO:0000313" key="3">
    <source>
        <dbReference type="EMBL" id="APG62162.1"/>
    </source>
</evidence>
<dbReference type="OrthoDB" id="9792534at2"/>
<evidence type="ECO:0000259" key="2">
    <source>
        <dbReference type="Pfam" id="PF00487"/>
    </source>
</evidence>
<organism evidence="3 4">
    <name type="scientific">Sphingorhabdus lutea</name>
    <dbReference type="NCBI Taxonomy" id="1913578"/>
    <lineage>
        <taxon>Bacteria</taxon>
        <taxon>Pseudomonadati</taxon>
        <taxon>Pseudomonadota</taxon>
        <taxon>Alphaproteobacteria</taxon>
        <taxon>Sphingomonadales</taxon>
        <taxon>Sphingomonadaceae</taxon>
        <taxon>Sphingorhabdus</taxon>
    </lineage>
</organism>
<dbReference type="STRING" id="1913578.LPB140_04335"/>
<dbReference type="PANTHER" id="PTHR12879:SF8">
    <property type="entry name" value="SPHINGOLIPID DELTA(4)-DESATURASE DES1"/>
    <property type="match status" value="1"/>
</dbReference>
<name>A0A1L3JAK8_9SPHN</name>
<dbReference type="EMBL" id="CP018154">
    <property type="protein sequence ID" value="APG62162.1"/>
    <property type="molecule type" value="Genomic_DNA"/>
</dbReference>
<dbReference type="Pfam" id="PF00487">
    <property type="entry name" value="FA_desaturase"/>
    <property type="match status" value="1"/>
</dbReference>
<gene>
    <name evidence="3" type="ORF">LPB140_04335</name>
</gene>
<keyword evidence="1" id="KW-0812">Transmembrane</keyword>
<dbReference type="GO" id="GO:0016020">
    <property type="term" value="C:membrane"/>
    <property type="evidence" value="ECO:0007669"/>
    <property type="project" value="GOC"/>
</dbReference>
<feature type="transmembrane region" description="Helical" evidence="1">
    <location>
        <begin position="28"/>
        <end position="50"/>
    </location>
</feature>
<dbReference type="GO" id="GO:0042284">
    <property type="term" value="F:sphingolipid delta-4 desaturase activity"/>
    <property type="evidence" value="ECO:0007669"/>
    <property type="project" value="TreeGrafter"/>
</dbReference>
<proteinExistence type="predicted"/>
<dbReference type="InterPro" id="IPR005804">
    <property type="entry name" value="FA_desaturase_dom"/>
</dbReference>